<keyword evidence="4" id="KW-0282">Flagellum</keyword>
<keyword evidence="4" id="KW-0966">Cell projection</keyword>
<evidence type="ECO:0000256" key="1">
    <source>
        <dbReference type="PROSITE-ProRule" id="PRU00473"/>
    </source>
</evidence>
<dbReference type="PANTHER" id="PTHR30329:SF21">
    <property type="entry name" value="LIPOPROTEIN YIAD-RELATED"/>
    <property type="match status" value="1"/>
</dbReference>
<evidence type="ECO:0000259" key="3">
    <source>
        <dbReference type="PROSITE" id="PS51123"/>
    </source>
</evidence>
<keyword evidence="1 2" id="KW-0472">Membrane</keyword>
<dbReference type="Gene3D" id="3.30.1330.60">
    <property type="entry name" value="OmpA-like domain"/>
    <property type="match status" value="1"/>
</dbReference>
<dbReference type="InterPro" id="IPR006665">
    <property type="entry name" value="OmpA-like"/>
</dbReference>
<dbReference type="PANTHER" id="PTHR30329">
    <property type="entry name" value="STATOR ELEMENT OF FLAGELLAR MOTOR COMPLEX"/>
    <property type="match status" value="1"/>
</dbReference>
<protein>
    <submittedName>
        <fullName evidence="4">Flagellar motor protein MotB</fullName>
    </submittedName>
</protein>
<dbReference type="CDD" id="cd07185">
    <property type="entry name" value="OmpA_C-like"/>
    <property type="match status" value="1"/>
</dbReference>
<proteinExistence type="predicted"/>
<dbReference type="Proteomes" id="UP000199355">
    <property type="component" value="Unassembled WGS sequence"/>
</dbReference>
<keyword evidence="5" id="KW-1185">Reference proteome</keyword>
<dbReference type="SUPFAM" id="SSF103088">
    <property type="entry name" value="OmpA-like"/>
    <property type="match status" value="1"/>
</dbReference>
<dbReference type="OrthoDB" id="5512550at2"/>
<dbReference type="PROSITE" id="PS51123">
    <property type="entry name" value="OMPA_2"/>
    <property type="match status" value="1"/>
</dbReference>
<evidence type="ECO:0000313" key="5">
    <source>
        <dbReference type="Proteomes" id="UP000199355"/>
    </source>
</evidence>
<keyword evidence="2" id="KW-0812">Transmembrane</keyword>
<dbReference type="AlphaFoldDB" id="A0A1G7R6R9"/>
<reference evidence="5" key="1">
    <citation type="submission" date="2016-10" db="EMBL/GenBank/DDBJ databases">
        <authorList>
            <person name="Varghese N."/>
            <person name="Submissions S."/>
        </authorList>
    </citation>
    <scope>NUCLEOTIDE SEQUENCE [LARGE SCALE GENOMIC DNA]</scope>
    <source>
        <strain evidence="5">KHC7</strain>
    </source>
</reference>
<dbReference type="STRING" id="571438.SAMN05192586_1303"/>
<organism evidence="4 5">
    <name type="scientific">Desulfovibrio legallii</name>
    <dbReference type="NCBI Taxonomy" id="571438"/>
    <lineage>
        <taxon>Bacteria</taxon>
        <taxon>Pseudomonadati</taxon>
        <taxon>Thermodesulfobacteriota</taxon>
        <taxon>Desulfovibrionia</taxon>
        <taxon>Desulfovibrionales</taxon>
        <taxon>Desulfovibrionaceae</taxon>
        <taxon>Desulfovibrio</taxon>
    </lineage>
</organism>
<keyword evidence="2" id="KW-1133">Transmembrane helix</keyword>
<name>A0A1G7R6R9_9BACT</name>
<sequence>MSQRQYPLHKNGSRSDEQGYLASVSDLMATLLFIFIITLMAFVINLHEATTSAAQKEADSKKEIIALRNIQQELTDARSIRQRLLEDVKQDLMQKGLKVEIDVDKGLLHVPEKILFPSGQANFAPGGEESLQLLGAILAQHLPCYSGTKDKPSETCTSKKPTPGRLEAVLVEGHTDNVPICTAQYMDNWQLSAARSLVTFRYLMQKQPLLETLRNANGEHFFGVSAYGETRGIRENASEEGRQANRRIDLRFVLAAPRPTESHEGSIQ</sequence>
<dbReference type="Pfam" id="PF00691">
    <property type="entry name" value="OmpA"/>
    <property type="match status" value="1"/>
</dbReference>
<keyword evidence="4" id="KW-0969">Cilium</keyword>
<dbReference type="EMBL" id="FNBX01000030">
    <property type="protein sequence ID" value="SDG06407.1"/>
    <property type="molecule type" value="Genomic_DNA"/>
</dbReference>
<evidence type="ECO:0000313" key="4">
    <source>
        <dbReference type="EMBL" id="SDG06407.1"/>
    </source>
</evidence>
<evidence type="ECO:0000256" key="2">
    <source>
        <dbReference type="SAM" id="Phobius"/>
    </source>
</evidence>
<feature type="domain" description="OmpA-like" evidence="3">
    <location>
        <begin position="103"/>
        <end position="256"/>
    </location>
</feature>
<gene>
    <name evidence="4" type="ORF">SAMN05192586_1303</name>
</gene>
<dbReference type="InterPro" id="IPR050330">
    <property type="entry name" value="Bact_OuterMem_StrucFunc"/>
</dbReference>
<dbReference type="GO" id="GO:0016020">
    <property type="term" value="C:membrane"/>
    <property type="evidence" value="ECO:0007669"/>
    <property type="project" value="UniProtKB-UniRule"/>
</dbReference>
<accession>A0A1G7R6R9</accession>
<dbReference type="InterPro" id="IPR036737">
    <property type="entry name" value="OmpA-like_sf"/>
</dbReference>
<dbReference type="RefSeq" id="WP_092155400.1">
    <property type="nucleotide sequence ID" value="NZ_FNBX01000030.1"/>
</dbReference>
<feature type="transmembrane region" description="Helical" evidence="2">
    <location>
        <begin position="20"/>
        <end position="44"/>
    </location>
</feature>